<comment type="subcellular location">
    <subcellularLocation>
        <location evidence="1">Membrane</location>
        <topology evidence="1">Multi-pass membrane protein</topology>
    </subcellularLocation>
</comment>
<dbReference type="RefSeq" id="WP_121533099.1">
    <property type="nucleotide sequence ID" value="NZ_RCHI01000007.1"/>
</dbReference>
<keyword evidence="5" id="KW-0732">Signal</keyword>
<evidence type="ECO:0000256" key="4">
    <source>
        <dbReference type="ARBA" id="ARBA00023136"/>
    </source>
</evidence>
<dbReference type="EMBL" id="RCHI01000007">
    <property type="protein sequence ID" value="RLL65003.1"/>
    <property type="molecule type" value="Genomic_DNA"/>
</dbReference>
<gene>
    <name evidence="7" type="ORF">DYS74_09225</name>
</gene>
<feature type="signal peptide" evidence="5">
    <location>
        <begin position="1"/>
        <end position="27"/>
    </location>
</feature>
<feature type="domain" description="NarX-like N-terminal" evidence="6">
    <location>
        <begin position="171"/>
        <end position="269"/>
    </location>
</feature>
<protein>
    <recommendedName>
        <fullName evidence="6">NarX-like N-terminal domain-containing protein</fullName>
    </recommendedName>
</protein>
<keyword evidence="4" id="KW-0472">Membrane</keyword>
<evidence type="ECO:0000256" key="5">
    <source>
        <dbReference type="SAM" id="SignalP"/>
    </source>
</evidence>
<evidence type="ECO:0000313" key="8">
    <source>
        <dbReference type="Proteomes" id="UP000279673"/>
    </source>
</evidence>
<name>A0A421BPJ3_9RHOB</name>
<dbReference type="InterPro" id="IPR029095">
    <property type="entry name" value="NarX-like_N"/>
</dbReference>
<dbReference type="AlphaFoldDB" id="A0A421BPJ3"/>
<dbReference type="GO" id="GO:0016020">
    <property type="term" value="C:membrane"/>
    <property type="evidence" value="ECO:0007669"/>
    <property type="project" value="UniProtKB-SubCell"/>
</dbReference>
<keyword evidence="2" id="KW-0812">Transmembrane</keyword>
<sequence length="299" mass="31467">MAKPPLPLRIGALALAAIALTTPLPLAAAGARSPEETLRIELDMASRQRLLSQRVISAACLLSLGLDPSTQELALVEAHDIFAATLDQLEQGSPAMQLPPVSDPVVRSTITQARLAWAPVSTVIDEILAGDAGAERIGALAAAEPALLTASLNLVAALGATGAQDPTRAAEARALDMAARQRSLSQAVMKEACLITAAGIARIDPAPHVTALNTRVTMFEDSAGTLRGGDPDLGIAPPPGPDAETALDTVQETWQDMRGMLNPALEGQPMDLDTLEDLARDYELLLPQLEDVVWFYVNR</sequence>
<feature type="chain" id="PRO_5019169840" description="NarX-like N-terminal domain-containing protein" evidence="5">
    <location>
        <begin position="28"/>
        <end position="299"/>
    </location>
</feature>
<keyword evidence="8" id="KW-1185">Reference proteome</keyword>
<organism evidence="7 8">
    <name type="scientific">Paenirhodobacter hankyongi</name>
    <dbReference type="NCBI Taxonomy" id="2294033"/>
    <lineage>
        <taxon>Bacteria</taxon>
        <taxon>Pseudomonadati</taxon>
        <taxon>Pseudomonadota</taxon>
        <taxon>Alphaproteobacteria</taxon>
        <taxon>Rhodobacterales</taxon>
        <taxon>Rhodobacter group</taxon>
        <taxon>Paenirhodobacter</taxon>
    </lineage>
</organism>
<comment type="caution">
    <text evidence="7">The sequence shown here is derived from an EMBL/GenBank/DDBJ whole genome shotgun (WGS) entry which is preliminary data.</text>
</comment>
<evidence type="ECO:0000256" key="3">
    <source>
        <dbReference type="ARBA" id="ARBA00022989"/>
    </source>
</evidence>
<evidence type="ECO:0000256" key="2">
    <source>
        <dbReference type="ARBA" id="ARBA00022692"/>
    </source>
</evidence>
<dbReference type="Proteomes" id="UP000279673">
    <property type="component" value="Unassembled WGS sequence"/>
</dbReference>
<evidence type="ECO:0000256" key="1">
    <source>
        <dbReference type="ARBA" id="ARBA00004141"/>
    </source>
</evidence>
<accession>A0A421BPJ3</accession>
<reference evidence="7 8" key="1">
    <citation type="submission" date="2018-10" db="EMBL/GenBank/DDBJ databases">
        <title>Rhodobacter sp . BO-81.</title>
        <authorList>
            <person name="Im W.T."/>
        </authorList>
    </citation>
    <scope>NUCLEOTIDE SEQUENCE [LARGE SCALE GENOMIC DNA]</scope>
    <source>
        <strain evidence="7 8">BO-81</strain>
    </source>
</reference>
<keyword evidence="3" id="KW-1133">Transmembrane helix</keyword>
<feature type="domain" description="NarX-like N-terminal" evidence="6">
    <location>
        <begin position="43"/>
        <end position="133"/>
    </location>
</feature>
<evidence type="ECO:0000259" key="6">
    <source>
        <dbReference type="Pfam" id="PF13675"/>
    </source>
</evidence>
<evidence type="ECO:0000313" key="7">
    <source>
        <dbReference type="EMBL" id="RLL65003.1"/>
    </source>
</evidence>
<proteinExistence type="predicted"/>
<dbReference type="Pfam" id="PF13675">
    <property type="entry name" value="PilJ"/>
    <property type="match status" value="2"/>
</dbReference>